<dbReference type="NCBIfam" id="NF040567">
    <property type="entry name" value="SCO2524_fam"/>
    <property type="match status" value="1"/>
</dbReference>
<sequence>MRIQPRQQLLESWRAVARTSLQKGTWVWEGRRQRNSISDAEQLLCLMGPATEVPTFKLDQPNETAEDVERALEVLGDSVEVPQRLVQVIQEYLTTYIDEDGRPTFGGGGYFTSVDGAQEPTEEQRSLDVVDSFAISIRLTLAIIGFAKVFRRVLTRQQLRDDVRRIEELASQRLTGAMIGLMRSFTVYVLDPDSPEGGNLLQMINQSRLSRSRIRQDFQAGVEEIRAGLRDVTFGLGEVPDLDNDNKVFECGWSWGITKGAPRVDTNAEGILQPAGYALAAPYAYFTAVALDCMQHLFSERTRLLGLLDDEQQRLARALQIRYDLTLSYWSTIARFGDDRWPLENVPWMTVDGSQSDYLSLLVSSMVVLDMSVNRVENESDPVRIGQVLEELAERSRITRRPISDDDPAVALHLPGFPFQLDGSEEVGGPMLSWELADFSTQLLKQTLRVAGLVNRVDQRNEMTNLVDEVWEHITRRRIEQGPAAGLWDQPSAIYPALPPSDEAPSWYYSERVISCLVAAANLIDSPPLRSPVLINHATQLLAEADHIYDQELLRISADAGPSMREALKSAGASLRRAHDVIRTRPGTAGALAAQVLVDLDRLSAARRDASGAR</sequence>
<keyword evidence="2" id="KW-1185">Reference proteome</keyword>
<evidence type="ECO:0000313" key="1">
    <source>
        <dbReference type="EMBL" id="GGM63771.1"/>
    </source>
</evidence>
<dbReference type="InterPro" id="IPR049777">
    <property type="entry name" value="SCO2524-like"/>
</dbReference>
<protein>
    <submittedName>
        <fullName evidence="1">Uncharacterized protein</fullName>
    </submittedName>
</protein>
<proteinExistence type="predicted"/>
<dbReference type="Proteomes" id="UP000642070">
    <property type="component" value="Unassembled WGS sequence"/>
</dbReference>
<accession>A0A917U948</accession>
<reference evidence="1" key="2">
    <citation type="submission" date="2020-09" db="EMBL/GenBank/DDBJ databases">
        <authorList>
            <person name="Sun Q."/>
            <person name="Ohkuma M."/>
        </authorList>
    </citation>
    <scope>NUCLEOTIDE SEQUENCE</scope>
    <source>
        <strain evidence="1">JCM 19831</strain>
    </source>
</reference>
<evidence type="ECO:0000313" key="2">
    <source>
        <dbReference type="Proteomes" id="UP000642070"/>
    </source>
</evidence>
<gene>
    <name evidence="1" type="ORF">GCM10007977_076660</name>
</gene>
<dbReference type="RefSeq" id="WP_268241726.1">
    <property type="nucleotide sequence ID" value="NZ_BMPI01000049.1"/>
</dbReference>
<reference evidence="1" key="1">
    <citation type="journal article" date="2014" name="Int. J. Syst. Evol. Microbiol.">
        <title>Complete genome sequence of Corynebacterium casei LMG S-19264T (=DSM 44701T), isolated from a smear-ripened cheese.</title>
        <authorList>
            <consortium name="US DOE Joint Genome Institute (JGI-PGF)"/>
            <person name="Walter F."/>
            <person name="Albersmeier A."/>
            <person name="Kalinowski J."/>
            <person name="Ruckert C."/>
        </authorList>
    </citation>
    <scope>NUCLEOTIDE SEQUENCE</scope>
    <source>
        <strain evidence="1">JCM 19831</strain>
    </source>
</reference>
<dbReference type="EMBL" id="BMPI01000049">
    <property type="protein sequence ID" value="GGM63771.1"/>
    <property type="molecule type" value="Genomic_DNA"/>
</dbReference>
<organism evidence="1 2">
    <name type="scientific">Dactylosporangium sucinum</name>
    <dbReference type="NCBI Taxonomy" id="1424081"/>
    <lineage>
        <taxon>Bacteria</taxon>
        <taxon>Bacillati</taxon>
        <taxon>Actinomycetota</taxon>
        <taxon>Actinomycetes</taxon>
        <taxon>Micromonosporales</taxon>
        <taxon>Micromonosporaceae</taxon>
        <taxon>Dactylosporangium</taxon>
    </lineage>
</organism>
<comment type="caution">
    <text evidence="1">The sequence shown here is derived from an EMBL/GenBank/DDBJ whole genome shotgun (WGS) entry which is preliminary data.</text>
</comment>
<dbReference type="AlphaFoldDB" id="A0A917U948"/>
<name>A0A917U948_9ACTN</name>